<dbReference type="Proteomes" id="UP000299102">
    <property type="component" value="Unassembled WGS sequence"/>
</dbReference>
<organism evidence="1 2">
    <name type="scientific">Eumeta variegata</name>
    <name type="common">Bagworm moth</name>
    <name type="synonym">Eumeta japonica</name>
    <dbReference type="NCBI Taxonomy" id="151549"/>
    <lineage>
        <taxon>Eukaryota</taxon>
        <taxon>Metazoa</taxon>
        <taxon>Ecdysozoa</taxon>
        <taxon>Arthropoda</taxon>
        <taxon>Hexapoda</taxon>
        <taxon>Insecta</taxon>
        <taxon>Pterygota</taxon>
        <taxon>Neoptera</taxon>
        <taxon>Endopterygota</taxon>
        <taxon>Lepidoptera</taxon>
        <taxon>Glossata</taxon>
        <taxon>Ditrysia</taxon>
        <taxon>Tineoidea</taxon>
        <taxon>Psychidae</taxon>
        <taxon>Oiketicinae</taxon>
        <taxon>Eumeta</taxon>
    </lineage>
</organism>
<dbReference type="AlphaFoldDB" id="A0A4C1W1P4"/>
<sequence length="94" mass="10234">MRDNDRRFRPGAARAPYLDRSCACRGAHLGHGKRTSGAVPQLGRVLQTVTSALSDNVCVDSVSRCSAARIAIARNQRSARPPSQLFKTPNESRN</sequence>
<accession>A0A4C1W1P4</accession>
<gene>
    <name evidence="1" type="ORF">EVAR_39481_1</name>
</gene>
<evidence type="ECO:0000313" key="1">
    <source>
        <dbReference type="EMBL" id="GBP44472.1"/>
    </source>
</evidence>
<proteinExistence type="predicted"/>
<reference evidence="1 2" key="1">
    <citation type="journal article" date="2019" name="Commun. Biol.">
        <title>The bagworm genome reveals a unique fibroin gene that provides high tensile strength.</title>
        <authorList>
            <person name="Kono N."/>
            <person name="Nakamura H."/>
            <person name="Ohtoshi R."/>
            <person name="Tomita M."/>
            <person name="Numata K."/>
            <person name="Arakawa K."/>
        </authorList>
    </citation>
    <scope>NUCLEOTIDE SEQUENCE [LARGE SCALE GENOMIC DNA]</scope>
</reference>
<protein>
    <submittedName>
        <fullName evidence="1">Uncharacterized protein</fullName>
    </submittedName>
</protein>
<evidence type="ECO:0000313" key="2">
    <source>
        <dbReference type="Proteomes" id="UP000299102"/>
    </source>
</evidence>
<keyword evidence="2" id="KW-1185">Reference proteome</keyword>
<name>A0A4C1W1P4_EUMVA</name>
<comment type="caution">
    <text evidence="1">The sequence shown here is derived from an EMBL/GenBank/DDBJ whole genome shotgun (WGS) entry which is preliminary data.</text>
</comment>
<dbReference type="EMBL" id="BGZK01000453">
    <property type="protein sequence ID" value="GBP44472.1"/>
    <property type="molecule type" value="Genomic_DNA"/>
</dbReference>